<accession>A0A645EZ79</accession>
<evidence type="ECO:0000256" key="2">
    <source>
        <dbReference type="ARBA" id="ARBA00022840"/>
    </source>
</evidence>
<proteinExistence type="predicted"/>
<evidence type="ECO:0000313" key="4">
    <source>
        <dbReference type="EMBL" id="MPN07365.1"/>
    </source>
</evidence>
<evidence type="ECO:0000259" key="3">
    <source>
        <dbReference type="Pfam" id="PF16326"/>
    </source>
</evidence>
<dbReference type="InterPro" id="IPR037118">
    <property type="entry name" value="Val-tRNA_synth_C_sf"/>
</dbReference>
<evidence type="ECO:0000256" key="1">
    <source>
        <dbReference type="ARBA" id="ARBA00022741"/>
    </source>
</evidence>
<feature type="domain" description="ABC transporter Uup C-terminal" evidence="3">
    <location>
        <begin position="1"/>
        <end position="48"/>
    </location>
</feature>
<dbReference type="InterPro" id="IPR032524">
    <property type="entry name" value="ABC_tran_C"/>
</dbReference>
<dbReference type="EMBL" id="VSSQ01053329">
    <property type="protein sequence ID" value="MPN07365.1"/>
    <property type="molecule type" value="Genomic_DNA"/>
</dbReference>
<reference evidence="4" key="1">
    <citation type="submission" date="2019-08" db="EMBL/GenBank/DDBJ databases">
        <authorList>
            <person name="Kucharzyk K."/>
            <person name="Murdoch R.W."/>
            <person name="Higgins S."/>
            <person name="Loffler F."/>
        </authorList>
    </citation>
    <scope>NUCLEOTIDE SEQUENCE</scope>
</reference>
<comment type="caution">
    <text evidence="4">The sequence shown here is derived from an EMBL/GenBank/DDBJ whole genome shotgun (WGS) entry which is preliminary data.</text>
</comment>
<keyword evidence="1" id="KW-0547">Nucleotide-binding</keyword>
<dbReference type="GO" id="GO:0003677">
    <property type="term" value="F:DNA binding"/>
    <property type="evidence" value="ECO:0007669"/>
    <property type="project" value="InterPro"/>
</dbReference>
<dbReference type="Pfam" id="PF16326">
    <property type="entry name" value="ABC_tran_CTD"/>
    <property type="match status" value="1"/>
</dbReference>
<dbReference type="Gene3D" id="1.10.287.380">
    <property type="entry name" value="Valyl-tRNA synthetase, C-terminal domain"/>
    <property type="match status" value="1"/>
</dbReference>
<sequence length="50" mass="6120">MEDKKAELEKLMQEIDLKDYKKIEEISIEIEEITSKIEQDTMRWIELTDF</sequence>
<protein>
    <recommendedName>
        <fullName evidence="3">ABC transporter Uup C-terminal domain-containing protein</fullName>
    </recommendedName>
</protein>
<keyword evidence="2" id="KW-0067">ATP-binding</keyword>
<gene>
    <name evidence="4" type="ORF">SDC9_154631</name>
</gene>
<name>A0A645EZ79_9ZZZZ</name>
<dbReference type="GO" id="GO:0005524">
    <property type="term" value="F:ATP binding"/>
    <property type="evidence" value="ECO:0007669"/>
    <property type="project" value="UniProtKB-KW"/>
</dbReference>
<organism evidence="4">
    <name type="scientific">bioreactor metagenome</name>
    <dbReference type="NCBI Taxonomy" id="1076179"/>
    <lineage>
        <taxon>unclassified sequences</taxon>
        <taxon>metagenomes</taxon>
        <taxon>ecological metagenomes</taxon>
    </lineage>
</organism>
<dbReference type="AlphaFoldDB" id="A0A645EZ79"/>